<reference evidence="1" key="1">
    <citation type="submission" date="2021-02" db="EMBL/GenBank/DDBJ databases">
        <authorList>
            <person name="Dougan E. K."/>
            <person name="Rhodes N."/>
            <person name="Thang M."/>
            <person name="Chan C."/>
        </authorList>
    </citation>
    <scope>NUCLEOTIDE SEQUENCE</scope>
</reference>
<evidence type="ECO:0000313" key="2">
    <source>
        <dbReference type="Proteomes" id="UP000626109"/>
    </source>
</evidence>
<proteinExistence type="predicted"/>
<dbReference type="EMBL" id="CAJNNW010011267">
    <property type="protein sequence ID" value="CAE8652944.1"/>
    <property type="molecule type" value="Genomic_DNA"/>
</dbReference>
<comment type="caution">
    <text evidence="1">The sequence shown here is derived from an EMBL/GenBank/DDBJ whole genome shotgun (WGS) entry which is preliminary data.</text>
</comment>
<sequence length="284" mass="32022">MLFTSSAVSSSCTGSPLSSDMALAVIEKTVNDSRHLSRAVSYRLVSCHELRIGIIRMLYGAHYDIVVLYVGTEDQGHDGGTRYRLYALLNHRERVIAVYDAKEMYARITSVIRQHVRTQPCDYLVSTEEEIMLDAGETARVPRGGSPDLRYLLTKREKICISQACRIYKFRFRRDPNKDKNLFLYLGDNVSKRLTWSAVSKRIPTLRMSGGKTWHVMSRRWLTGREKLASLGFPVTASAADSMGVPELPVRDTKRASAISGNCMHFSTVAVVQFVALVCYKQTQ</sequence>
<accession>A0A813IL06</accession>
<dbReference type="AlphaFoldDB" id="A0A813IL06"/>
<gene>
    <name evidence="1" type="ORF">PGLA2088_LOCUS10066</name>
</gene>
<organism evidence="1 2">
    <name type="scientific">Polarella glacialis</name>
    <name type="common">Dinoflagellate</name>
    <dbReference type="NCBI Taxonomy" id="89957"/>
    <lineage>
        <taxon>Eukaryota</taxon>
        <taxon>Sar</taxon>
        <taxon>Alveolata</taxon>
        <taxon>Dinophyceae</taxon>
        <taxon>Suessiales</taxon>
        <taxon>Suessiaceae</taxon>
        <taxon>Polarella</taxon>
    </lineage>
</organism>
<evidence type="ECO:0000313" key="1">
    <source>
        <dbReference type="EMBL" id="CAE8652944.1"/>
    </source>
</evidence>
<dbReference type="Proteomes" id="UP000626109">
    <property type="component" value="Unassembled WGS sequence"/>
</dbReference>
<protein>
    <submittedName>
        <fullName evidence="1">Uncharacterized protein</fullName>
    </submittedName>
</protein>
<name>A0A813IL06_POLGL</name>